<feature type="transmembrane region" description="Helical" evidence="2">
    <location>
        <begin position="59"/>
        <end position="84"/>
    </location>
</feature>
<feature type="transmembrane region" description="Helical" evidence="2">
    <location>
        <begin position="157"/>
        <end position="176"/>
    </location>
</feature>
<dbReference type="Gene3D" id="1.20.1250.20">
    <property type="entry name" value="MFS general substrate transporter like domains"/>
    <property type="match status" value="1"/>
</dbReference>
<dbReference type="PANTHER" id="PTHR11360">
    <property type="entry name" value="MONOCARBOXYLATE TRANSPORTER"/>
    <property type="match status" value="1"/>
</dbReference>
<keyword evidence="2" id="KW-1133">Transmembrane helix</keyword>
<proteinExistence type="predicted"/>
<evidence type="ECO:0000256" key="2">
    <source>
        <dbReference type="SAM" id="Phobius"/>
    </source>
</evidence>
<dbReference type="InterPro" id="IPR011701">
    <property type="entry name" value="MFS"/>
</dbReference>
<accession>A0A226EJW8</accession>
<evidence type="ECO:0000256" key="1">
    <source>
        <dbReference type="SAM" id="MobiDB-lite"/>
    </source>
</evidence>
<feature type="transmembrane region" description="Helical" evidence="2">
    <location>
        <begin position="338"/>
        <end position="356"/>
    </location>
</feature>
<dbReference type="GO" id="GO:0008028">
    <property type="term" value="F:monocarboxylic acid transmembrane transporter activity"/>
    <property type="evidence" value="ECO:0007669"/>
    <property type="project" value="TreeGrafter"/>
</dbReference>
<reference evidence="3 4" key="1">
    <citation type="submission" date="2015-12" db="EMBL/GenBank/DDBJ databases">
        <title>The genome of Folsomia candida.</title>
        <authorList>
            <person name="Faddeeva A."/>
            <person name="Derks M.F."/>
            <person name="Anvar Y."/>
            <person name="Smit S."/>
            <person name="Van Straalen N."/>
            <person name="Roelofs D."/>
        </authorList>
    </citation>
    <scope>NUCLEOTIDE SEQUENCE [LARGE SCALE GENOMIC DNA]</scope>
    <source>
        <strain evidence="3 4">VU population</strain>
        <tissue evidence="3">Whole body</tissue>
    </source>
</reference>
<dbReference type="Proteomes" id="UP000198287">
    <property type="component" value="Unassembled WGS sequence"/>
</dbReference>
<feature type="region of interest" description="Disordered" evidence="1">
    <location>
        <begin position="590"/>
        <end position="664"/>
    </location>
</feature>
<feature type="transmembrane region" description="Helical" evidence="2">
    <location>
        <begin position="215"/>
        <end position="235"/>
    </location>
</feature>
<sequence length="664" mass="72307">MSRASGGFATADVRATAILQDYLYSTDPCTPGADVHRRCGRTYMAECGEPPCGFDRPKYLITALMAMFVVGVVIGLLNCFGLYIPVLQKAYGLGYMEICFTAALTYAILIKTTTLSAYMIGWVGHRNTALFGMILFFIGILLDAFTIHYAVFYVVNLGFFAIGGGLAYGSAMAVAGDLFRKNLATAMILVSIGSCLGTILFYWCNLFLLSRVSYRWTKLCLAMLVILFTGATHLFPSFMVDIECGLTTANPSDNHAQRDNEIKDCIAQAAKRNQAKNPSRHHEERSCMCVCVCDVALWSDWSFVLWGFCVLIATMALFVPYMFILAYAETVPLILSPWYITMLCIASAIGRIAILVGVDFTFDYKRNLFVGSTVGSGILWLILPYVDTFGWLVIWGGLIGIIEGLIVCCIPRLTLLTIPRPWIENSWGWILWFHAIGVFIITMFVAVISRELMDFFMAFTVIGILQIIGGLMGLLLPNEEDCEELGTEDCDETNPKARKDQSQGIDLVSLRARTFNTVGSYPRLGIPCFGSSFGGKSMMPESGKSYGCCCPICKATGCIPECPGCVPGELAGISLIGPCGGANDVNAPNGTVPPTPSGALRKVPCPSKSKTNLELDSPSKTQVPANVPLQQDPQGGTTNNPPEDGGVVKRTTYEIRKTKATPTQ</sequence>
<evidence type="ECO:0000313" key="3">
    <source>
        <dbReference type="EMBL" id="OXA57932.1"/>
    </source>
</evidence>
<keyword evidence="4" id="KW-1185">Reference proteome</keyword>
<feature type="transmembrane region" description="Helical" evidence="2">
    <location>
        <begin position="427"/>
        <end position="449"/>
    </location>
</feature>
<dbReference type="PANTHER" id="PTHR11360:SF172">
    <property type="entry name" value="MAJOR FACILITATOR SUPERFAMILY (MFS) PROFILE DOMAIN-CONTAINING PROTEIN"/>
    <property type="match status" value="1"/>
</dbReference>
<feature type="transmembrane region" description="Helical" evidence="2">
    <location>
        <begin position="392"/>
        <end position="415"/>
    </location>
</feature>
<keyword evidence="2" id="KW-0472">Membrane</keyword>
<feature type="transmembrane region" description="Helical" evidence="2">
    <location>
        <begin position="90"/>
        <end position="109"/>
    </location>
</feature>
<gene>
    <name evidence="3" type="ORF">Fcan01_07616</name>
</gene>
<feature type="transmembrane region" description="Helical" evidence="2">
    <location>
        <begin position="368"/>
        <end position="386"/>
    </location>
</feature>
<dbReference type="InterPro" id="IPR050327">
    <property type="entry name" value="Proton-linked_MCT"/>
</dbReference>
<feature type="transmembrane region" description="Helical" evidence="2">
    <location>
        <begin position="183"/>
        <end position="203"/>
    </location>
</feature>
<feature type="compositionally biased region" description="Polar residues" evidence="1">
    <location>
        <begin position="608"/>
        <end position="641"/>
    </location>
</feature>
<dbReference type="OrthoDB" id="8291760at2759"/>
<dbReference type="InterPro" id="IPR036259">
    <property type="entry name" value="MFS_trans_sf"/>
</dbReference>
<feature type="transmembrane region" description="Helical" evidence="2">
    <location>
        <begin position="455"/>
        <end position="476"/>
    </location>
</feature>
<dbReference type="SUPFAM" id="SSF103473">
    <property type="entry name" value="MFS general substrate transporter"/>
    <property type="match status" value="1"/>
</dbReference>
<dbReference type="EMBL" id="LNIX01000003">
    <property type="protein sequence ID" value="OXA57932.1"/>
    <property type="molecule type" value="Genomic_DNA"/>
</dbReference>
<feature type="transmembrane region" description="Helical" evidence="2">
    <location>
        <begin position="130"/>
        <end position="151"/>
    </location>
</feature>
<name>A0A226EJW8_FOLCA</name>
<dbReference type="Pfam" id="PF07690">
    <property type="entry name" value="MFS_1"/>
    <property type="match status" value="1"/>
</dbReference>
<organism evidence="3 4">
    <name type="scientific">Folsomia candida</name>
    <name type="common">Springtail</name>
    <dbReference type="NCBI Taxonomy" id="158441"/>
    <lineage>
        <taxon>Eukaryota</taxon>
        <taxon>Metazoa</taxon>
        <taxon>Ecdysozoa</taxon>
        <taxon>Arthropoda</taxon>
        <taxon>Hexapoda</taxon>
        <taxon>Collembola</taxon>
        <taxon>Entomobryomorpha</taxon>
        <taxon>Isotomoidea</taxon>
        <taxon>Isotomidae</taxon>
        <taxon>Proisotominae</taxon>
        <taxon>Folsomia</taxon>
    </lineage>
</organism>
<dbReference type="AlphaFoldDB" id="A0A226EJW8"/>
<feature type="transmembrane region" description="Helical" evidence="2">
    <location>
        <begin position="303"/>
        <end position="326"/>
    </location>
</feature>
<evidence type="ECO:0000313" key="4">
    <source>
        <dbReference type="Proteomes" id="UP000198287"/>
    </source>
</evidence>
<comment type="caution">
    <text evidence="3">The sequence shown here is derived from an EMBL/GenBank/DDBJ whole genome shotgun (WGS) entry which is preliminary data.</text>
</comment>
<protein>
    <submittedName>
        <fullName evidence="3">Monocarboxylate transporter 10</fullName>
    </submittedName>
</protein>
<keyword evidence="2" id="KW-0812">Transmembrane</keyword>